<reference evidence="1" key="3">
    <citation type="submission" date="2025-09" db="UniProtKB">
        <authorList>
            <consortium name="Ensembl"/>
        </authorList>
    </citation>
    <scope>IDENTIFICATION</scope>
</reference>
<keyword evidence="2" id="KW-1185">Reference proteome</keyword>
<name>A0A4W5LEK0_9TELE</name>
<dbReference type="PANTHER" id="PTHR10676:SF36">
    <property type="entry name" value="DYNEIN HEAVY CHAIN AT 93AB, ISOFORM C"/>
    <property type="match status" value="1"/>
</dbReference>
<dbReference type="PANTHER" id="PTHR10676">
    <property type="entry name" value="DYNEIN HEAVY CHAIN FAMILY PROTEIN"/>
    <property type="match status" value="1"/>
</dbReference>
<dbReference type="GO" id="GO:0030286">
    <property type="term" value="C:dynein complex"/>
    <property type="evidence" value="ECO:0007669"/>
    <property type="project" value="InterPro"/>
</dbReference>
<dbReference type="Proteomes" id="UP000314982">
    <property type="component" value="Unassembled WGS sequence"/>
</dbReference>
<dbReference type="GO" id="GO:0051959">
    <property type="term" value="F:dynein light intermediate chain binding"/>
    <property type="evidence" value="ECO:0007669"/>
    <property type="project" value="InterPro"/>
</dbReference>
<dbReference type="Gene3D" id="1.20.58.1120">
    <property type="match status" value="2"/>
</dbReference>
<proteinExistence type="predicted"/>
<reference evidence="1" key="2">
    <citation type="submission" date="2025-08" db="UniProtKB">
        <authorList>
            <consortium name="Ensembl"/>
        </authorList>
    </citation>
    <scope>IDENTIFICATION</scope>
</reference>
<sequence>PLLTASHRFPSIEVNGKRIQWVLDCQGQVALTGSQVWWSNDVWMVFQRLEDRFESALKDYNMKQACLILSGFPFQIKLNMFLQVTNRQAFYWLSQLWHRWDEQQRYCLANICDVQFFYSYQYLGNTPRLVISPLNHRSVPQPNPSFMSSSTLASTRTLILNPKSNPVKSSVPSQTGP</sequence>
<organism evidence="1 2">
    <name type="scientific">Hucho hucho</name>
    <name type="common">huchen</name>
    <dbReference type="NCBI Taxonomy" id="62062"/>
    <lineage>
        <taxon>Eukaryota</taxon>
        <taxon>Metazoa</taxon>
        <taxon>Chordata</taxon>
        <taxon>Craniata</taxon>
        <taxon>Vertebrata</taxon>
        <taxon>Euteleostomi</taxon>
        <taxon>Actinopterygii</taxon>
        <taxon>Neopterygii</taxon>
        <taxon>Teleostei</taxon>
        <taxon>Protacanthopterygii</taxon>
        <taxon>Salmoniformes</taxon>
        <taxon>Salmonidae</taxon>
        <taxon>Salmoninae</taxon>
        <taxon>Hucho</taxon>
    </lineage>
</organism>
<dbReference type="GeneTree" id="ENSGT00940000154076"/>
<dbReference type="GO" id="GO:0008569">
    <property type="term" value="F:minus-end-directed microtubule motor activity"/>
    <property type="evidence" value="ECO:0007669"/>
    <property type="project" value="TreeGrafter"/>
</dbReference>
<accession>A0A4W5LEK0</accession>
<dbReference type="InterPro" id="IPR026983">
    <property type="entry name" value="DHC"/>
</dbReference>
<evidence type="ECO:0000313" key="1">
    <source>
        <dbReference type="Ensembl" id="ENSHHUP00000024341.1"/>
    </source>
</evidence>
<dbReference type="Ensembl" id="ENSHHUT00000025258.1">
    <property type="protein sequence ID" value="ENSHHUP00000024341.1"/>
    <property type="gene ID" value="ENSHHUG00000015275.1"/>
</dbReference>
<evidence type="ECO:0000313" key="2">
    <source>
        <dbReference type="Proteomes" id="UP000314982"/>
    </source>
</evidence>
<protein>
    <submittedName>
        <fullName evidence="1">Uncharacterized protein</fullName>
    </submittedName>
</protein>
<dbReference type="STRING" id="62062.ENSHHUP00000024341"/>
<dbReference type="AlphaFoldDB" id="A0A4W5LEK0"/>
<dbReference type="GO" id="GO:0005930">
    <property type="term" value="C:axoneme"/>
    <property type="evidence" value="ECO:0007669"/>
    <property type="project" value="TreeGrafter"/>
</dbReference>
<dbReference type="GO" id="GO:0045505">
    <property type="term" value="F:dynein intermediate chain binding"/>
    <property type="evidence" value="ECO:0007669"/>
    <property type="project" value="InterPro"/>
</dbReference>
<reference evidence="2" key="1">
    <citation type="submission" date="2018-06" db="EMBL/GenBank/DDBJ databases">
        <title>Genome assembly of Danube salmon.</title>
        <authorList>
            <person name="Macqueen D.J."/>
            <person name="Gundappa M.K."/>
        </authorList>
    </citation>
    <scope>NUCLEOTIDE SEQUENCE [LARGE SCALE GENOMIC DNA]</scope>
</reference>
<dbReference type="GO" id="GO:0097729">
    <property type="term" value="C:9+2 motile cilium"/>
    <property type="evidence" value="ECO:0007669"/>
    <property type="project" value="TreeGrafter"/>
</dbReference>
<dbReference type="GO" id="GO:0060294">
    <property type="term" value="P:cilium movement involved in cell motility"/>
    <property type="evidence" value="ECO:0007669"/>
    <property type="project" value="TreeGrafter"/>
</dbReference>